<evidence type="ECO:0000313" key="6">
    <source>
        <dbReference type="Proteomes" id="UP000247922"/>
    </source>
</evidence>
<dbReference type="RefSeq" id="WP_110250274.1">
    <property type="nucleotide sequence ID" value="NZ_QJJR01000001.1"/>
</dbReference>
<comment type="subcellular location">
    <subcellularLocation>
        <location evidence="1">Cell envelope</location>
    </subcellularLocation>
</comment>
<evidence type="ECO:0000256" key="3">
    <source>
        <dbReference type="SAM" id="SignalP"/>
    </source>
</evidence>
<dbReference type="InterPro" id="IPR050555">
    <property type="entry name" value="Bact_Solute-Bind_Prot2"/>
</dbReference>
<evidence type="ECO:0000256" key="1">
    <source>
        <dbReference type="ARBA" id="ARBA00004196"/>
    </source>
</evidence>
<dbReference type="AlphaFoldDB" id="A0A2V3WI27"/>
<dbReference type="GO" id="GO:0030288">
    <property type="term" value="C:outer membrane-bounded periplasmic space"/>
    <property type="evidence" value="ECO:0007669"/>
    <property type="project" value="TreeGrafter"/>
</dbReference>
<feature type="signal peptide" evidence="3">
    <location>
        <begin position="1"/>
        <end position="20"/>
    </location>
</feature>
<keyword evidence="6" id="KW-1185">Reference proteome</keyword>
<accession>A0A2V3WI27</accession>
<feature type="domain" description="Periplasmic binding protein" evidence="4">
    <location>
        <begin position="45"/>
        <end position="301"/>
    </location>
</feature>
<dbReference type="GO" id="GO:0030246">
    <property type="term" value="F:carbohydrate binding"/>
    <property type="evidence" value="ECO:0007669"/>
    <property type="project" value="TreeGrafter"/>
</dbReference>
<reference evidence="5 6" key="1">
    <citation type="submission" date="2018-05" db="EMBL/GenBank/DDBJ databases">
        <title>Genomic Encyclopedia of Type Strains, Phase IV (KMG-IV): sequencing the most valuable type-strain genomes for metagenomic binning, comparative biology and taxonomic classification.</title>
        <authorList>
            <person name="Goeker M."/>
        </authorList>
    </citation>
    <scope>NUCLEOTIDE SEQUENCE [LARGE SCALE GENOMIC DNA]</scope>
    <source>
        <strain evidence="5 6">DSM 22440</strain>
    </source>
</reference>
<dbReference type="PANTHER" id="PTHR30036:SF1">
    <property type="entry name" value="D-XYLOSE-BINDING PERIPLASMIC PROTEIN"/>
    <property type="match status" value="1"/>
</dbReference>
<name>A0A2V3WI27_9BACI</name>
<dbReference type="PANTHER" id="PTHR30036">
    <property type="entry name" value="D-XYLOSE-BINDING PERIPLASMIC PROTEIN"/>
    <property type="match status" value="1"/>
</dbReference>
<feature type="chain" id="PRO_5016036582" evidence="3">
    <location>
        <begin position="21"/>
        <end position="349"/>
    </location>
</feature>
<dbReference type="InterPro" id="IPR025997">
    <property type="entry name" value="SBP_2_dom"/>
</dbReference>
<dbReference type="PROSITE" id="PS51257">
    <property type="entry name" value="PROKAR_LIPOPROTEIN"/>
    <property type="match status" value="1"/>
</dbReference>
<organism evidence="5 6">
    <name type="scientific">Streptohalobacillus salinus</name>
    <dbReference type="NCBI Taxonomy" id="621096"/>
    <lineage>
        <taxon>Bacteria</taxon>
        <taxon>Bacillati</taxon>
        <taxon>Bacillota</taxon>
        <taxon>Bacilli</taxon>
        <taxon>Bacillales</taxon>
        <taxon>Bacillaceae</taxon>
        <taxon>Streptohalobacillus</taxon>
    </lineage>
</organism>
<comment type="caution">
    <text evidence="5">The sequence shown here is derived from an EMBL/GenBank/DDBJ whole genome shotgun (WGS) entry which is preliminary data.</text>
</comment>
<keyword evidence="2 3" id="KW-0732">Signal</keyword>
<protein>
    <submittedName>
        <fullName evidence="5">D-xylose transport system substrate-binding protein</fullName>
    </submittedName>
</protein>
<evidence type="ECO:0000313" key="5">
    <source>
        <dbReference type="EMBL" id="PXW93181.1"/>
    </source>
</evidence>
<dbReference type="SUPFAM" id="SSF53822">
    <property type="entry name" value="Periplasmic binding protein-like I"/>
    <property type="match status" value="1"/>
</dbReference>
<dbReference type="InterPro" id="IPR028082">
    <property type="entry name" value="Peripla_BP_I"/>
</dbReference>
<dbReference type="OrthoDB" id="9769193at2"/>
<evidence type="ECO:0000259" key="4">
    <source>
        <dbReference type="Pfam" id="PF13407"/>
    </source>
</evidence>
<dbReference type="Proteomes" id="UP000247922">
    <property type="component" value="Unassembled WGS sequence"/>
</dbReference>
<gene>
    <name evidence="5" type="ORF">DES38_101267</name>
</gene>
<dbReference type="EMBL" id="QJJR01000001">
    <property type="protein sequence ID" value="PXW93181.1"/>
    <property type="molecule type" value="Genomic_DNA"/>
</dbReference>
<dbReference type="Pfam" id="PF13407">
    <property type="entry name" value="Peripla_BP_4"/>
    <property type="match status" value="1"/>
</dbReference>
<dbReference type="Gene3D" id="3.40.50.2300">
    <property type="match status" value="2"/>
</dbReference>
<sequence>MQRQALMKIGLLLSLVTLVACETTTAPTEPKKEKEVEREQEIVVGLSMDTLIEERWEKDRDMFKQAIEAKGARVIVKAANGNDALQIAQAEALISQGVDVLVLVPHNAEAAATIVGKAQLADIPVISYDRLVKNANVDLYISFDNEEIGRLQASAMLEVVPKGNYVYIGGAKTDNNAHLMKDGVLSVLAPAIDQGDVTIVYDQWTEGWMPVHAKENMRKAITANAGDIDAVIAANDATAGAAIEAIEALGLAREIPVVGQDAELEGIHRIINGEQLMTVYKSIRELTDRAAEIAISMANGESIITEHTINNGKKDVPTVFLEPTPIDENNINLVIEDGFHTYEAVYQTN</sequence>
<proteinExistence type="predicted"/>
<evidence type="ECO:0000256" key="2">
    <source>
        <dbReference type="ARBA" id="ARBA00022729"/>
    </source>
</evidence>